<organism evidence="2 3">
    <name type="scientific">Sinosporangium siamense</name>
    <dbReference type="NCBI Taxonomy" id="1367973"/>
    <lineage>
        <taxon>Bacteria</taxon>
        <taxon>Bacillati</taxon>
        <taxon>Actinomycetota</taxon>
        <taxon>Actinomycetes</taxon>
        <taxon>Streptosporangiales</taxon>
        <taxon>Streptosporangiaceae</taxon>
        <taxon>Sinosporangium</taxon>
    </lineage>
</organism>
<feature type="transmembrane region" description="Helical" evidence="1">
    <location>
        <begin position="93"/>
        <end position="114"/>
    </location>
</feature>
<evidence type="ECO:0000256" key="1">
    <source>
        <dbReference type="SAM" id="Phobius"/>
    </source>
</evidence>
<evidence type="ECO:0000313" key="3">
    <source>
        <dbReference type="Proteomes" id="UP000606172"/>
    </source>
</evidence>
<dbReference type="Proteomes" id="UP000606172">
    <property type="component" value="Unassembled WGS sequence"/>
</dbReference>
<gene>
    <name evidence="2" type="ORF">Ssi02_76730</name>
</gene>
<evidence type="ECO:0000313" key="2">
    <source>
        <dbReference type="EMBL" id="GII97442.1"/>
    </source>
</evidence>
<accession>A0A919VCB6</accession>
<keyword evidence="1" id="KW-0812">Transmembrane</keyword>
<feature type="transmembrane region" description="Helical" evidence="1">
    <location>
        <begin position="64"/>
        <end position="81"/>
    </location>
</feature>
<keyword evidence="3" id="KW-1185">Reference proteome</keyword>
<reference evidence="2" key="1">
    <citation type="submission" date="2021-01" db="EMBL/GenBank/DDBJ databases">
        <title>Whole genome shotgun sequence of Sinosporangium siamense NBRC 109515.</title>
        <authorList>
            <person name="Komaki H."/>
            <person name="Tamura T."/>
        </authorList>
    </citation>
    <scope>NUCLEOTIDE SEQUENCE</scope>
    <source>
        <strain evidence="2">NBRC 109515</strain>
    </source>
</reference>
<protein>
    <submittedName>
        <fullName evidence="2">Uncharacterized protein</fullName>
    </submittedName>
</protein>
<proteinExistence type="predicted"/>
<name>A0A919VCB6_9ACTN</name>
<sequence>MPPPQAPQHAGPVKDPANPLRVKLHKWILFSLLLALLGILADLAAVALAEGEMTAAGILGKGELYLVNIGMLFSAAGELLYDRTRVETAAPWQITVCVLTLIVALVFAMAYAFVKAGKSSGEVVAFYSLITCGVSFVWGLILVSVSHPGRQPHA</sequence>
<keyword evidence="1" id="KW-1133">Transmembrane helix</keyword>
<feature type="transmembrane region" description="Helical" evidence="1">
    <location>
        <begin position="27"/>
        <end position="49"/>
    </location>
</feature>
<comment type="caution">
    <text evidence="2">The sequence shown here is derived from an EMBL/GenBank/DDBJ whole genome shotgun (WGS) entry which is preliminary data.</text>
</comment>
<keyword evidence="1" id="KW-0472">Membrane</keyword>
<dbReference type="EMBL" id="BOOW01000059">
    <property type="protein sequence ID" value="GII97442.1"/>
    <property type="molecule type" value="Genomic_DNA"/>
</dbReference>
<dbReference type="AlphaFoldDB" id="A0A919VCB6"/>
<feature type="transmembrane region" description="Helical" evidence="1">
    <location>
        <begin position="126"/>
        <end position="145"/>
    </location>
</feature>